<protein>
    <recommendedName>
        <fullName evidence="9">Thiamine-phosphate synthase</fullName>
        <shortName evidence="9">TP synthase</shortName>
        <shortName evidence="9">TPS</shortName>
        <ecNumber evidence="9">2.5.1.3</ecNumber>
    </recommendedName>
    <alternativeName>
        <fullName evidence="9">Thiamine-phosphate pyrophosphorylase</fullName>
        <shortName evidence="9">TMP pyrophosphorylase</shortName>
        <shortName evidence="9">TMP-PPase</shortName>
    </alternativeName>
</protein>
<keyword evidence="5 9" id="KW-0784">Thiamine biosynthesis</keyword>
<comment type="catalytic activity">
    <reaction evidence="7 9">
        <text>2-(2-carboxy-4-methylthiazol-5-yl)ethyl phosphate + 4-amino-2-methyl-5-(diphosphooxymethyl)pyrimidine + 2 H(+) = thiamine phosphate + CO2 + diphosphate</text>
        <dbReference type="Rhea" id="RHEA:47848"/>
        <dbReference type="ChEBI" id="CHEBI:15378"/>
        <dbReference type="ChEBI" id="CHEBI:16526"/>
        <dbReference type="ChEBI" id="CHEBI:33019"/>
        <dbReference type="ChEBI" id="CHEBI:37575"/>
        <dbReference type="ChEBI" id="CHEBI:57841"/>
        <dbReference type="ChEBI" id="CHEBI:62890"/>
        <dbReference type="EC" id="2.5.1.3"/>
    </reaction>
</comment>
<dbReference type="Proteomes" id="UP000606991">
    <property type="component" value="Unassembled WGS sequence"/>
</dbReference>
<evidence type="ECO:0000256" key="4">
    <source>
        <dbReference type="ARBA" id="ARBA00022842"/>
    </source>
</evidence>
<keyword evidence="3 9" id="KW-0479">Metal-binding</keyword>
<name>A0A2W5Z268_9BACT</name>
<dbReference type="Gene3D" id="3.20.20.70">
    <property type="entry name" value="Aldolase class I"/>
    <property type="match status" value="1"/>
</dbReference>
<feature type="binding site" evidence="9">
    <location>
        <begin position="115"/>
        <end position="117"/>
    </location>
    <ligand>
        <name>2-[(2R,5Z)-2-carboxy-4-methylthiazol-5(2H)-ylidene]ethyl phosphate</name>
        <dbReference type="ChEBI" id="CHEBI:62899"/>
    </ligand>
</feature>
<evidence type="ECO:0000256" key="2">
    <source>
        <dbReference type="ARBA" id="ARBA00022679"/>
    </source>
</evidence>
<comment type="caution">
    <text evidence="9">Lacks conserved residue(s) required for the propagation of feature annotation.</text>
</comment>
<evidence type="ECO:0000313" key="11">
    <source>
        <dbReference type="EMBL" id="MBJ7595392.1"/>
    </source>
</evidence>
<evidence type="ECO:0000259" key="10">
    <source>
        <dbReference type="Pfam" id="PF02581"/>
    </source>
</evidence>
<feature type="binding site" evidence="9">
    <location>
        <position position="146"/>
    </location>
    <ligand>
        <name>2-[(2R,5Z)-2-carboxy-4-methylthiazol-5(2H)-ylidene]ethyl phosphate</name>
        <dbReference type="ChEBI" id="CHEBI:62899"/>
    </ligand>
</feature>
<proteinExistence type="inferred from homology"/>
<gene>
    <name evidence="9" type="primary">thiE</name>
    <name evidence="12" type="ORF">DLM65_10875</name>
    <name evidence="11" type="ORF">JF886_11135</name>
</gene>
<dbReference type="GO" id="GO:0000287">
    <property type="term" value="F:magnesium ion binding"/>
    <property type="evidence" value="ECO:0007669"/>
    <property type="project" value="UniProtKB-UniRule"/>
</dbReference>
<comment type="catalytic activity">
    <reaction evidence="8 9">
        <text>2-[(2R,5Z)-2-carboxy-4-methylthiazol-5(2H)-ylidene]ethyl phosphate + 4-amino-2-methyl-5-(diphosphooxymethyl)pyrimidine + 2 H(+) = thiamine phosphate + CO2 + diphosphate</text>
        <dbReference type="Rhea" id="RHEA:47844"/>
        <dbReference type="ChEBI" id="CHEBI:15378"/>
        <dbReference type="ChEBI" id="CHEBI:16526"/>
        <dbReference type="ChEBI" id="CHEBI:33019"/>
        <dbReference type="ChEBI" id="CHEBI:37575"/>
        <dbReference type="ChEBI" id="CHEBI:57841"/>
        <dbReference type="ChEBI" id="CHEBI:62899"/>
        <dbReference type="EC" id="2.5.1.3"/>
    </reaction>
</comment>
<feature type="binding site" evidence="9">
    <location>
        <position position="118"/>
    </location>
    <ligand>
        <name>4-amino-2-methyl-5-(diphosphooxymethyl)pyrimidine</name>
        <dbReference type="ChEBI" id="CHEBI:57841"/>
    </ligand>
</feature>
<dbReference type="InterPro" id="IPR022998">
    <property type="entry name" value="ThiamineP_synth_TenI"/>
</dbReference>
<feature type="domain" description="Thiamine phosphate synthase/TenI" evidence="10">
    <location>
        <begin position="8"/>
        <end position="168"/>
    </location>
</feature>
<dbReference type="Pfam" id="PF02581">
    <property type="entry name" value="TMP-TENI"/>
    <property type="match status" value="1"/>
</dbReference>
<evidence type="ECO:0000256" key="1">
    <source>
        <dbReference type="ARBA" id="ARBA00005165"/>
    </source>
</evidence>
<comment type="caution">
    <text evidence="12">The sequence shown here is derived from an EMBL/GenBank/DDBJ whole genome shotgun (WGS) entry which is preliminary data.</text>
</comment>
<dbReference type="PANTHER" id="PTHR20857">
    <property type="entry name" value="THIAMINE-PHOSPHATE PYROPHOSPHORYLASE"/>
    <property type="match status" value="1"/>
</dbReference>
<accession>A0A934JUU2</accession>
<dbReference type="GO" id="GO:0009228">
    <property type="term" value="P:thiamine biosynthetic process"/>
    <property type="evidence" value="ECO:0007669"/>
    <property type="project" value="UniProtKB-KW"/>
</dbReference>
<evidence type="ECO:0000313" key="14">
    <source>
        <dbReference type="Proteomes" id="UP000606991"/>
    </source>
</evidence>
<feature type="binding site" evidence="9">
    <location>
        <position position="89"/>
    </location>
    <ligand>
        <name>4-amino-2-methyl-5-(diphosphooxymethyl)pyrimidine</name>
        <dbReference type="ChEBI" id="CHEBI:57841"/>
    </ligand>
</feature>
<evidence type="ECO:0000256" key="9">
    <source>
        <dbReference type="HAMAP-Rule" id="MF_00097"/>
    </source>
</evidence>
<reference evidence="11 14" key="3">
    <citation type="submission" date="2020-10" db="EMBL/GenBank/DDBJ databases">
        <title>Ca. Dormibacterota MAGs.</title>
        <authorList>
            <person name="Montgomery K."/>
        </authorList>
    </citation>
    <scope>NUCLEOTIDE SEQUENCE [LARGE SCALE GENOMIC DNA]</scope>
    <source>
        <strain evidence="11">SC8812_S17_18</strain>
    </source>
</reference>
<comment type="similarity">
    <text evidence="9">Belongs to the thiamine-phosphate synthase family.</text>
</comment>
<evidence type="ECO:0000313" key="12">
    <source>
        <dbReference type="EMBL" id="PZR79343.1"/>
    </source>
</evidence>
<evidence type="ECO:0000256" key="8">
    <source>
        <dbReference type="ARBA" id="ARBA00047883"/>
    </source>
</evidence>
<comment type="cofactor">
    <cofactor evidence="9">
        <name>Mg(2+)</name>
        <dbReference type="ChEBI" id="CHEBI:18420"/>
    </cofactor>
    <text evidence="9">Binds 1 Mg(2+) ion per subunit.</text>
</comment>
<reference evidence="12" key="2">
    <citation type="submission" date="2018-05" db="EMBL/GenBank/DDBJ databases">
        <authorList>
            <person name="Ferrari B."/>
        </authorList>
    </citation>
    <scope>NUCLEOTIDE SEQUENCE</scope>
    <source>
        <strain evidence="12">RRmetagenome_bin12</strain>
    </source>
</reference>
<evidence type="ECO:0000256" key="5">
    <source>
        <dbReference type="ARBA" id="ARBA00022977"/>
    </source>
</evidence>
<dbReference type="InterPro" id="IPR013785">
    <property type="entry name" value="Aldolase_TIM"/>
</dbReference>
<dbReference type="InterPro" id="IPR034291">
    <property type="entry name" value="TMP_synthase"/>
</dbReference>
<dbReference type="Proteomes" id="UP000248724">
    <property type="component" value="Unassembled WGS sequence"/>
</dbReference>
<dbReference type="GO" id="GO:0005737">
    <property type="term" value="C:cytoplasm"/>
    <property type="evidence" value="ECO:0007669"/>
    <property type="project" value="TreeGrafter"/>
</dbReference>
<dbReference type="PANTHER" id="PTHR20857:SF15">
    <property type="entry name" value="THIAMINE-PHOSPHATE SYNTHASE"/>
    <property type="match status" value="1"/>
</dbReference>
<dbReference type="CDD" id="cd00564">
    <property type="entry name" value="TMP_TenI"/>
    <property type="match status" value="1"/>
</dbReference>
<feature type="binding site" evidence="9">
    <location>
        <begin position="25"/>
        <end position="29"/>
    </location>
    <ligand>
        <name>4-amino-2-methyl-5-(diphosphooxymethyl)pyrimidine</name>
        <dbReference type="ChEBI" id="CHEBI:57841"/>
    </ligand>
</feature>
<dbReference type="UniPathway" id="UPA00060">
    <property type="reaction ID" value="UER00141"/>
</dbReference>
<organism evidence="12 13">
    <name type="scientific">Candidatus Aeolococcus gillhamiae</name>
    <dbReference type="NCBI Taxonomy" id="3127015"/>
    <lineage>
        <taxon>Bacteria</taxon>
        <taxon>Bacillati</taxon>
        <taxon>Candidatus Dormiibacterota</taxon>
        <taxon>Candidatus Dormibacteria</taxon>
        <taxon>Candidatus Aeolococcales</taxon>
        <taxon>Candidatus Aeolococcaceae</taxon>
        <taxon>Candidatus Aeolococcus</taxon>
    </lineage>
</organism>
<keyword evidence="2 9" id="KW-0808">Transferase</keyword>
<keyword evidence="4 9" id="KW-0460">Magnesium</keyword>
<dbReference type="RefSeq" id="WP_337312460.1">
    <property type="nucleotide sequence ID" value="NZ_JAEKNS010000116.1"/>
</dbReference>
<feature type="binding site" evidence="9">
    <location>
        <position position="54"/>
    </location>
    <ligand>
        <name>Mg(2+)</name>
        <dbReference type="ChEBI" id="CHEBI:18420"/>
    </ligand>
</feature>
<feature type="binding site" evidence="9">
    <location>
        <position position="53"/>
    </location>
    <ligand>
        <name>4-amino-2-methyl-5-(diphosphooxymethyl)pyrimidine</name>
        <dbReference type="ChEBI" id="CHEBI:57841"/>
    </ligand>
</feature>
<dbReference type="GO" id="GO:0009229">
    <property type="term" value="P:thiamine diphosphate biosynthetic process"/>
    <property type="evidence" value="ECO:0007669"/>
    <property type="project" value="UniProtKB-UniRule"/>
</dbReference>
<comment type="function">
    <text evidence="9">Condenses 4-methyl-5-(beta-hydroxyethyl)thiazole monophosphate (THZ-P) and 2-methyl-4-amino-5-hydroxymethyl pyrimidine pyrophosphate (HMP-PP) to form thiamine monophosphate (TMP).</text>
</comment>
<comment type="pathway">
    <text evidence="1 9">Cofactor biosynthesis; thiamine diphosphate biosynthesis; thiamine phosphate from 4-amino-2-methyl-5-diphosphomethylpyrimidine and 4-methyl-5-(2-phosphoethyl)-thiazole: step 1/1.</text>
</comment>
<dbReference type="EMBL" id="JAEKNS010000116">
    <property type="protein sequence ID" value="MBJ7595392.1"/>
    <property type="molecule type" value="Genomic_DNA"/>
</dbReference>
<dbReference type="InterPro" id="IPR036206">
    <property type="entry name" value="ThiamineP_synth_sf"/>
</dbReference>
<dbReference type="SUPFAM" id="SSF51391">
    <property type="entry name" value="Thiamin phosphate synthase"/>
    <property type="match status" value="1"/>
</dbReference>
<feature type="binding site" evidence="9">
    <location>
        <position position="73"/>
    </location>
    <ligand>
        <name>Mg(2+)</name>
        <dbReference type="ChEBI" id="CHEBI:18420"/>
    </ligand>
</feature>
<dbReference type="AlphaFoldDB" id="A0A2W5Z268"/>
<evidence type="ECO:0000256" key="6">
    <source>
        <dbReference type="ARBA" id="ARBA00047334"/>
    </source>
</evidence>
<dbReference type="EMBL" id="QHBU01000211">
    <property type="protein sequence ID" value="PZR79343.1"/>
    <property type="molecule type" value="Genomic_DNA"/>
</dbReference>
<dbReference type="HAMAP" id="MF_00097">
    <property type="entry name" value="TMP_synthase"/>
    <property type="match status" value="1"/>
</dbReference>
<accession>A0A2W5Z268</accession>
<evidence type="ECO:0000256" key="7">
    <source>
        <dbReference type="ARBA" id="ARBA00047851"/>
    </source>
</evidence>
<dbReference type="EC" id="2.5.1.3" evidence="9"/>
<evidence type="ECO:0000256" key="3">
    <source>
        <dbReference type="ARBA" id="ARBA00022723"/>
    </source>
</evidence>
<dbReference type="GO" id="GO:0004789">
    <property type="term" value="F:thiamine-phosphate diphosphorylase activity"/>
    <property type="evidence" value="ECO:0007669"/>
    <property type="project" value="UniProtKB-UniRule"/>
</dbReference>
<sequence>MKLHAIVDSVEVAECAVAAGATVVQVRLKDAGTIARVEMGRRLRHLPAILVINDDVEAALRCGADGVHLGQTDRGAERAVAAGLLLGMSVADIEEAEEAQGIGAAYLGAGPVWATPSKTDASPPICLDGLAAICAAVRCPVVAIGGIDAGNAASCIEAGAAGVAVVRAAHDAARLRAAIDGALPTSAPS</sequence>
<reference evidence="12 13" key="1">
    <citation type="journal article" date="2017" name="Nature">
        <title>Atmospheric trace gases support primary production in Antarctic desert surface soil.</title>
        <authorList>
            <person name="Ji M."/>
            <person name="Greening C."/>
            <person name="Vanwonterghem I."/>
            <person name="Carere C.R."/>
            <person name="Bay S.K."/>
            <person name="Steen J.A."/>
            <person name="Montgomery K."/>
            <person name="Lines T."/>
            <person name="Beardall J."/>
            <person name="van Dorst J."/>
            <person name="Snape I."/>
            <person name="Stott M.B."/>
            <person name="Hugenholtz P."/>
            <person name="Ferrari B.C."/>
        </authorList>
    </citation>
    <scope>NUCLEOTIDE SEQUENCE [LARGE SCALE GENOMIC DNA]</scope>
    <source>
        <strain evidence="12">RRmetagenome_bin12</strain>
    </source>
</reference>
<comment type="catalytic activity">
    <reaction evidence="6 9">
        <text>4-methyl-5-(2-phosphooxyethyl)-thiazole + 4-amino-2-methyl-5-(diphosphooxymethyl)pyrimidine + H(+) = thiamine phosphate + diphosphate</text>
        <dbReference type="Rhea" id="RHEA:22328"/>
        <dbReference type="ChEBI" id="CHEBI:15378"/>
        <dbReference type="ChEBI" id="CHEBI:33019"/>
        <dbReference type="ChEBI" id="CHEBI:37575"/>
        <dbReference type="ChEBI" id="CHEBI:57841"/>
        <dbReference type="ChEBI" id="CHEBI:58296"/>
        <dbReference type="EC" id="2.5.1.3"/>
    </reaction>
</comment>
<evidence type="ECO:0000313" key="13">
    <source>
        <dbReference type="Proteomes" id="UP000248724"/>
    </source>
</evidence>